<evidence type="ECO:0000313" key="12">
    <source>
        <dbReference type="EMBL" id="CAA9235894.1"/>
    </source>
</evidence>
<dbReference type="SMART" id="SM00220">
    <property type="entry name" value="S_TKc"/>
    <property type="match status" value="1"/>
</dbReference>
<comment type="catalytic activity">
    <reaction evidence="8">
        <text>L-seryl-[protein] + ATP = O-phospho-L-seryl-[protein] + ADP + H(+)</text>
        <dbReference type="Rhea" id="RHEA:17989"/>
        <dbReference type="Rhea" id="RHEA-COMP:9863"/>
        <dbReference type="Rhea" id="RHEA-COMP:11604"/>
        <dbReference type="ChEBI" id="CHEBI:15378"/>
        <dbReference type="ChEBI" id="CHEBI:29999"/>
        <dbReference type="ChEBI" id="CHEBI:30616"/>
        <dbReference type="ChEBI" id="CHEBI:83421"/>
        <dbReference type="ChEBI" id="CHEBI:456216"/>
        <dbReference type="EC" id="2.7.11.1"/>
    </reaction>
</comment>
<dbReference type="AlphaFoldDB" id="A0A6J4HXP9"/>
<feature type="region of interest" description="Disordered" evidence="10">
    <location>
        <begin position="310"/>
        <end position="331"/>
    </location>
</feature>
<evidence type="ECO:0000256" key="1">
    <source>
        <dbReference type="ARBA" id="ARBA00012513"/>
    </source>
</evidence>
<feature type="binding site" evidence="9">
    <location>
        <position position="65"/>
    </location>
    <ligand>
        <name>ATP</name>
        <dbReference type="ChEBI" id="CHEBI:30616"/>
    </ligand>
</feature>
<dbReference type="PROSITE" id="PS00107">
    <property type="entry name" value="PROTEIN_KINASE_ATP"/>
    <property type="match status" value="1"/>
</dbReference>
<feature type="domain" description="Protein kinase" evidence="11">
    <location>
        <begin position="34"/>
        <end position="311"/>
    </location>
</feature>
<accession>A0A6J4HXP9</accession>
<comment type="catalytic activity">
    <reaction evidence="7">
        <text>L-threonyl-[protein] + ATP = O-phospho-L-threonyl-[protein] + ADP + H(+)</text>
        <dbReference type="Rhea" id="RHEA:46608"/>
        <dbReference type="Rhea" id="RHEA-COMP:11060"/>
        <dbReference type="Rhea" id="RHEA-COMP:11605"/>
        <dbReference type="ChEBI" id="CHEBI:15378"/>
        <dbReference type="ChEBI" id="CHEBI:30013"/>
        <dbReference type="ChEBI" id="CHEBI:30616"/>
        <dbReference type="ChEBI" id="CHEBI:61977"/>
        <dbReference type="ChEBI" id="CHEBI:456216"/>
        <dbReference type="EC" id="2.7.11.1"/>
    </reaction>
</comment>
<dbReference type="EC" id="2.7.11.1" evidence="1"/>
<evidence type="ECO:0000259" key="11">
    <source>
        <dbReference type="PROSITE" id="PS50011"/>
    </source>
</evidence>
<keyword evidence="6 9" id="KW-0067">ATP-binding</keyword>
<dbReference type="PROSITE" id="PS50011">
    <property type="entry name" value="PROTEIN_KINASE_DOM"/>
    <property type="match status" value="1"/>
</dbReference>
<dbReference type="InterPro" id="IPR000719">
    <property type="entry name" value="Prot_kinase_dom"/>
</dbReference>
<keyword evidence="3" id="KW-0808">Transferase</keyword>
<dbReference type="Gene3D" id="3.30.200.20">
    <property type="entry name" value="Phosphorylase Kinase, domain 1"/>
    <property type="match status" value="1"/>
</dbReference>
<keyword evidence="2" id="KW-0723">Serine/threonine-protein kinase</keyword>
<feature type="compositionally biased region" description="Polar residues" evidence="10">
    <location>
        <begin position="382"/>
        <end position="394"/>
    </location>
</feature>
<organism evidence="12">
    <name type="scientific">uncultured Coleofasciculus sp</name>
    <dbReference type="NCBI Taxonomy" id="1267456"/>
    <lineage>
        <taxon>Bacteria</taxon>
        <taxon>Bacillati</taxon>
        <taxon>Cyanobacteriota</taxon>
        <taxon>Cyanophyceae</taxon>
        <taxon>Coleofasciculales</taxon>
        <taxon>Coleofasciculaceae</taxon>
        <taxon>Coleofasciculus</taxon>
        <taxon>environmental samples</taxon>
    </lineage>
</organism>
<evidence type="ECO:0000256" key="2">
    <source>
        <dbReference type="ARBA" id="ARBA00022527"/>
    </source>
</evidence>
<name>A0A6J4HXP9_9CYAN</name>
<evidence type="ECO:0000256" key="8">
    <source>
        <dbReference type="ARBA" id="ARBA00048679"/>
    </source>
</evidence>
<dbReference type="InterPro" id="IPR017441">
    <property type="entry name" value="Protein_kinase_ATP_BS"/>
</dbReference>
<protein>
    <recommendedName>
        <fullName evidence="1">non-specific serine/threonine protein kinase</fullName>
        <ecNumber evidence="1">2.7.11.1</ecNumber>
    </recommendedName>
</protein>
<dbReference type="InterPro" id="IPR011009">
    <property type="entry name" value="Kinase-like_dom_sf"/>
</dbReference>
<dbReference type="NCBIfam" id="NF045510">
    <property type="entry name" value="4Cys_prefix_kin"/>
    <property type="match status" value="1"/>
</dbReference>
<proteinExistence type="predicted"/>
<dbReference type="GO" id="GO:0004674">
    <property type="term" value="F:protein serine/threonine kinase activity"/>
    <property type="evidence" value="ECO:0007669"/>
    <property type="project" value="UniProtKB-KW"/>
</dbReference>
<evidence type="ECO:0000256" key="5">
    <source>
        <dbReference type="ARBA" id="ARBA00022777"/>
    </source>
</evidence>
<gene>
    <name evidence="12" type="ORF">AVDCRST_MAG92-1241</name>
</gene>
<dbReference type="Gene3D" id="1.10.510.10">
    <property type="entry name" value="Transferase(Phosphotransferase) domain 1"/>
    <property type="match status" value="1"/>
</dbReference>
<evidence type="ECO:0000256" key="7">
    <source>
        <dbReference type="ARBA" id="ARBA00047899"/>
    </source>
</evidence>
<dbReference type="CDD" id="cd14014">
    <property type="entry name" value="STKc_PknB_like"/>
    <property type="match status" value="1"/>
</dbReference>
<sequence length="394" mass="42817">MSYCLNPRCPSPQNPAGANFCRTCGSKLLLKDRYRTIKPLGQGGFGKTFLAVDEDKPSHPRCVIKQFFPQAQGTNTVQKAAELFTQEAVRLDELGKHPQIPELLAYFSQDNQQYLVQEFIDGRDLAHELAMNSAFNEAQVRSLLSDLLPVLQFVHQHQVIHRDIKPENIISRASVPPASPLTQRPLGGVGQLVLVDFGAAKVATGTALARTGTAIGSAGYSAPEQSFGRAVFASDIYGLGVTCIHLLTNQHPFDLFDPNENAWVWRDSLKSPISDAFGKILDKMVESAINRRYQSAAEVLKDLNAQTPPALAVKPQTPTAGVKSTPPVTKSPSIIDAELAELKSQFLGVPTPKSANPPSIPPSPPKSPSQIDLELEELRSQFLGSNTKKPPAQN</sequence>
<evidence type="ECO:0000256" key="4">
    <source>
        <dbReference type="ARBA" id="ARBA00022741"/>
    </source>
</evidence>
<evidence type="ECO:0000256" key="6">
    <source>
        <dbReference type="ARBA" id="ARBA00022840"/>
    </source>
</evidence>
<feature type="region of interest" description="Disordered" evidence="10">
    <location>
        <begin position="346"/>
        <end position="394"/>
    </location>
</feature>
<keyword evidence="5 12" id="KW-0418">Kinase</keyword>
<dbReference type="Pfam" id="PF00069">
    <property type="entry name" value="Pkinase"/>
    <property type="match status" value="1"/>
</dbReference>
<dbReference type="GO" id="GO:0005524">
    <property type="term" value="F:ATP binding"/>
    <property type="evidence" value="ECO:0007669"/>
    <property type="project" value="UniProtKB-UniRule"/>
</dbReference>
<evidence type="ECO:0000256" key="3">
    <source>
        <dbReference type="ARBA" id="ARBA00022679"/>
    </source>
</evidence>
<dbReference type="PANTHER" id="PTHR24363">
    <property type="entry name" value="SERINE/THREONINE PROTEIN KINASE"/>
    <property type="match status" value="1"/>
</dbReference>
<keyword evidence="4 9" id="KW-0547">Nucleotide-binding</keyword>
<dbReference type="EMBL" id="CADCTM010000174">
    <property type="protein sequence ID" value="CAA9235894.1"/>
    <property type="molecule type" value="Genomic_DNA"/>
</dbReference>
<dbReference type="SUPFAM" id="SSF56112">
    <property type="entry name" value="Protein kinase-like (PK-like)"/>
    <property type="match status" value="1"/>
</dbReference>
<feature type="compositionally biased region" description="Pro residues" evidence="10">
    <location>
        <begin position="358"/>
        <end position="367"/>
    </location>
</feature>
<reference evidence="12" key="1">
    <citation type="submission" date="2020-02" db="EMBL/GenBank/DDBJ databases">
        <authorList>
            <person name="Meier V. D."/>
        </authorList>
    </citation>
    <scope>NUCLEOTIDE SEQUENCE</scope>
    <source>
        <strain evidence="12">AVDCRST_MAG92</strain>
    </source>
</reference>
<dbReference type="PANTHER" id="PTHR24363:SF0">
    <property type="entry name" value="SERINE_THREONINE KINASE LIKE DOMAIN CONTAINING 1"/>
    <property type="match status" value="1"/>
</dbReference>
<evidence type="ECO:0000256" key="9">
    <source>
        <dbReference type="PROSITE-ProRule" id="PRU10141"/>
    </source>
</evidence>
<evidence type="ECO:0000256" key="10">
    <source>
        <dbReference type="SAM" id="MobiDB-lite"/>
    </source>
</evidence>